<protein>
    <submittedName>
        <fullName evidence="2">Uncharacterized protein</fullName>
    </submittedName>
</protein>
<evidence type="ECO:0000313" key="2">
    <source>
        <dbReference type="EMBL" id="EGB15137.1"/>
    </source>
</evidence>
<dbReference type="KEGG" id="ddn:DND132_1931"/>
<keyword evidence="1" id="KW-0472">Membrane</keyword>
<dbReference type="AlphaFoldDB" id="F0JGU7"/>
<evidence type="ECO:0000313" key="3">
    <source>
        <dbReference type="Proteomes" id="UP000007845"/>
    </source>
</evidence>
<gene>
    <name evidence="2" type="ORF">DND132_1931</name>
</gene>
<proteinExistence type="predicted"/>
<keyword evidence="1" id="KW-1133">Transmembrane helix</keyword>
<sequence length="407" mass="44447">MLSFLKRPEVIYCLVVAAGSVVLFPLSGLLGAYYLFFFIFPVLLVSVLGVSIAAGVFGGPGLKGAAKWGWLTVAGLVLGVAAVMVVGLAPGWAERNLTWEDAYTYRFIIELDTADGIKRVDRLVPVERKAFSLRGEPTGGVGARDSRDMSSYFKVARGIDVGFPMHENRVFSSLYTDTLRRLNLPLDGDYAGRELEVDKELFPRITASHLAKYDPATLALYRDALRDGRYRILVELVGGTPQVSRPSDQVCRYLLTLEVDTPDGPRRAETMVRILRDVKTGGGREYVRVRSRSGFLRIPLADDLGIALRFAAEEPVTLPQRLLAAGDLNRLSEGDRVEVPRALIDAQPLGGPLLVGQGVARAIGKYPLLVAGKANYVLRLEMLDGTVTRNTDWNDPKWSPGGQGGGE</sequence>
<dbReference type="HOGENOM" id="CLU_675653_0_0_7"/>
<organism evidence="2 3">
    <name type="scientific">Pseudodesulfovibrio mercurii</name>
    <dbReference type="NCBI Taxonomy" id="641491"/>
    <lineage>
        <taxon>Bacteria</taxon>
        <taxon>Pseudomonadati</taxon>
        <taxon>Thermodesulfobacteriota</taxon>
        <taxon>Desulfovibrionia</taxon>
        <taxon>Desulfovibrionales</taxon>
        <taxon>Desulfovibrionaceae</taxon>
    </lineage>
</organism>
<feature type="transmembrane region" description="Helical" evidence="1">
    <location>
        <begin position="9"/>
        <end position="27"/>
    </location>
</feature>
<feature type="transmembrane region" description="Helical" evidence="1">
    <location>
        <begin position="69"/>
        <end position="93"/>
    </location>
</feature>
<keyword evidence="1" id="KW-0812">Transmembrane</keyword>
<evidence type="ECO:0000256" key="1">
    <source>
        <dbReference type="SAM" id="Phobius"/>
    </source>
</evidence>
<dbReference type="RefSeq" id="WP_014322564.1">
    <property type="nucleotide sequence ID" value="NC_016803.1"/>
</dbReference>
<dbReference type="EMBL" id="CP003220">
    <property type="protein sequence ID" value="EGB15137.1"/>
    <property type="molecule type" value="Genomic_DNA"/>
</dbReference>
<keyword evidence="3" id="KW-1185">Reference proteome</keyword>
<feature type="transmembrane region" description="Helical" evidence="1">
    <location>
        <begin position="33"/>
        <end position="57"/>
    </location>
</feature>
<reference evidence="2 3" key="1">
    <citation type="journal article" date="2011" name="J. Bacteriol.">
        <title>Genome sequence of the mercury-methylating strain Desulfovibrio desulfuricans ND132.</title>
        <authorList>
            <person name="Brown S.D."/>
            <person name="Gilmour C.C."/>
            <person name="Kucken A.M."/>
            <person name="Wall J.D."/>
            <person name="Elias D.A."/>
            <person name="Brandt C.C."/>
            <person name="Podar M."/>
            <person name="Chertkov O."/>
            <person name="Held B."/>
            <person name="Bruce D.C."/>
            <person name="Detter J.C."/>
            <person name="Tapia R."/>
            <person name="Han C.S."/>
            <person name="Goodwin L.A."/>
            <person name="Cheng J.F."/>
            <person name="Pitluck S."/>
            <person name="Woyke T."/>
            <person name="Mikhailova N."/>
            <person name="Ivanova N.N."/>
            <person name="Han J."/>
            <person name="Lucas S."/>
            <person name="Lapidus A.L."/>
            <person name="Land M.L."/>
            <person name="Hauser L.J."/>
            <person name="Palumbo A.V."/>
        </authorList>
    </citation>
    <scope>NUCLEOTIDE SEQUENCE [LARGE SCALE GENOMIC DNA]</scope>
    <source>
        <strain evidence="2 3">ND132</strain>
    </source>
</reference>
<accession>F0JGU7</accession>
<dbReference type="STRING" id="641491.DND132_1931"/>
<name>F0JGU7_9BACT</name>
<dbReference type="Proteomes" id="UP000007845">
    <property type="component" value="Chromosome"/>
</dbReference>